<reference evidence="3 4" key="1">
    <citation type="journal article" date="2011" name="Proc. Natl. Acad. Sci. U.S.A.">
        <title>Evolutionary erosion of yeast sex chromosomes by mating-type switching accidents.</title>
        <authorList>
            <person name="Gordon J.L."/>
            <person name="Armisen D."/>
            <person name="Proux-Wera E."/>
            <person name="Oheigeartaigh S.S."/>
            <person name="Byrne K.P."/>
            <person name="Wolfe K.H."/>
        </authorList>
    </citation>
    <scope>NUCLEOTIDE SEQUENCE [LARGE SCALE GENOMIC DNA]</scope>
    <source>
        <strain evidence="4">ATCC 24235 / CBS 4417 / NBRC 1672 / NRRL Y-8282 / UCD 70-5</strain>
    </source>
</reference>
<dbReference type="GeneID" id="11531216"/>
<evidence type="ECO:0000256" key="1">
    <source>
        <dbReference type="ARBA" id="ARBA00023125"/>
    </source>
</evidence>
<sequence length="127" mass="14582">MFLRAQTRSFHATAKKMDFSKMSIIGRVGTEFTESTSANNTTYMRYSIASQPRKDGPTNWYQVTVFSQPQMNFLKEYVKKGALVYVEADAANYSYEREDGTKNTSLSLIQRDFNLLRNPKPVEDQGE</sequence>
<dbReference type="CDD" id="cd04496">
    <property type="entry name" value="SSB_OBF"/>
    <property type="match status" value="1"/>
</dbReference>
<evidence type="ECO:0000313" key="4">
    <source>
        <dbReference type="Proteomes" id="UP000005666"/>
    </source>
</evidence>
<gene>
    <name evidence="3" type="primary">TPHA0E03450</name>
    <name evidence="3" type="ordered locus">TPHA_0E03450</name>
</gene>
<dbReference type="PROSITE" id="PS50935">
    <property type="entry name" value="SSB"/>
    <property type="match status" value="1"/>
</dbReference>
<dbReference type="GO" id="GO:0042645">
    <property type="term" value="C:mitochondrial nucleoid"/>
    <property type="evidence" value="ECO:0007669"/>
    <property type="project" value="EnsemblFungi"/>
</dbReference>
<dbReference type="OrthoDB" id="1078367at2759"/>
<dbReference type="InterPro" id="IPR011344">
    <property type="entry name" value="ssDNA-bd"/>
</dbReference>
<dbReference type="EMBL" id="HE612860">
    <property type="protein sequence ID" value="CCE63435.1"/>
    <property type="molecule type" value="Genomic_DNA"/>
</dbReference>
<dbReference type="GO" id="GO:0090297">
    <property type="term" value="P:positive regulation of mitochondrial DNA replication"/>
    <property type="evidence" value="ECO:0007669"/>
    <property type="project" value="EnsemblFungi"/>
</dbReference>
<dbReference type="eggNOG" id="ENOG502S0M8">
    <property type="taxonomic scope" value="Eukaryota"/>
</dbReference>
<dbReference type="Pfam" id="PF00436">
    <property type="entry name" value="SSB"/>
    <property type="match status" value="1"/>
</dbReference>
<protein>
    <recommendedName>
        <fullName evidence="2">Single-stranded DNA-binding protein</fullName>
    </recommendedName>
</protein>
<proteinExistence type="predicted"/>
<comment type="subcellular location">
    <subcellularLocation>
        <location evidence="2">Mitochondrion</location>
    </subcellularLocation>
</comment>
<dbReference type="OMA" id="TQYVRKG"/>
<evidence type="ECO:0000313" key="3">
    <source>
        <dbReference type="EMBL" id="CCE63435.1"/>
    </source>
</evidence>
<dbReference type="InterPro" id="IPR000424">
    <property type="entry name" value="Primosome_PriB/ssb"/>
</dbReference>
<dbReference type="PIRSF" id="PIRSF002070">
    <property type="entry name" value="SSB"/>
    <property type="match status" value="1"/>
</dbReference>
<keyword evidence="4" id="KW-1185">Reference proteome</keyword>
<dbReference type="STRING" id="1071381.G8BU57"/>
<dbReference type="Gene3D" id="2.40.50.140">
    <property type="entry name" value="Nucleic acid-binding proteins"/>
    <property type="match status" value="1"/>
</dbReference>
<dbReference type="KEGG" id="tpf:TPHA_0E03450"/>
<dbReference type="HOGENOM" id="CLU_126647_1_1_1"/>
<name>G8BU57_TETPH</name>
<dbReference type="RefSeq" id="XP_003685869.1">
    <property type="nucleotide sequence ID" value="XM_003685821.1"/>
</dbReference>
<dbReference type="GO" id="GO:0003697">
    <property type="term" value="F:single-stranded DNA binding"/>
    <property type="evidence" value="ECO:0007669"/>
    <property type="project" value="EnsemblFungi"/>
</dbReference>
<accession>G8BU57</accession>
<dbReference type="SUPFAM" id="SSF50249">
    <property type="entry name" value="Nucleic acid-binding proteins"/>
    <property type="match status" value="1"/>
</dbReference>
<dbReference type="GO" id="GO:0006260">
    <property type="term" value="P:DNA replication"/>
    <property type="evidence" value="ECO:0007669"/>
    <property type="project" value="InterPro"/>
</dbReference>
<keyword evidence="1 2" id="KW-0238">DNA-binding</keyword>
<dbReference type="AlphaFoldDB" id="G8BU57"/>
<dbReference type="InterPro" id="IPR012340">
    <property type="entry name" value="NA-bd_OB-fold"/>
</dbReference>
<keyword evidence="2" id="KW-0496">Mitochondrion</keyword>
<dbReference type="Proteomes" id="UP000005666">
    <property type="component" value="Chromosome 5"/>
</dbReference>
<organism evidence="3 4">
    <name type="scientific">Tetrapisispora phaffii (strain ATCC 24235 / CBS 4417 / NBRC 1672 / NRRL Y-8282 / UCD 70-5)</name>
    <name type="common">Yeast</name>
    <name type="synonym">Fabospora phaffii</name>
    <dbReference type="NCBI Taxonomy" id="1071381"/>
    <lineage>
        <taxon>Eukaryota</taxon>
        <taxon>Fungi</taxon>
        <taxon>Dikarya</taxon>
        <taxon>Ascomycota</taxon>
        <taxon>Saccharomycotina</taxon>
        <taxon>Saccharomycetes</taxon>
        <taxon>Saccharomycetales</taxon>
        <taxon>Saccharomycetaceae</taxon>
        <taxon>Tetrapisispora</taxon>
    </lineage>
</organism>
<evidence type="ECO:0000256" key="2">
    <source>
        <dbReference type="PIRNR" id="PIRNR002070"/>
    </source>
</evidence>